<dbReference type="PATRIC" id="fig|745776.4.peg.4075"/>
<geneLocation type="plasmid" evidence="1 2">
    <name>P5</name>
</geneLocation>
<evidence type="ECO:0000313" key="2">
    <source>
        <dbReference type="Proteomes" id="UP000007575"/>
    </source>
</evidence>
<dbReference type="AlphaFoldDB" id="H8H3V9"/>
<protein>
    <submittedName>
        <fullName evidence="1">Uncharacterized protein</fullName>
    </submittedName>
</protein>
<sequence>MRLLLIGALISSGALGVAALLFGGQLCPSRKEIANEERRAA</sequence>
<dbReference type="EMBL" id="CP002196">
    <property type="protein sequence ID" value="AFD28206.1"/>
    <property type="molecule type" value="Genomic_DNA"/>
</dbReference>
<dbReference type="Proteomes" id="UP000007575">
    <property type="component" value="Plasmid P5"/>
</dbReference>
<gene>
    <name evidence="1" type="ordered locus">DGo_PE0062</name>
</gene>
<reference evidence="1 2" key="1">
    <citation type="journal article" date="2012" name="PLoS ONE">
        <title>Genome sequence and transcriptome analysis of the radioresistant bacterium Deinococcus gobiensis: insights into the extreme environmental adaptations.</title>
        <authorList>
            <person name="Yuan M."/>
            <person name="Chen M."/>
            <person name="Zhang W."/>
            <person name="Lu W."/>
            <person name="Wang J."/>
            <person name="Yang M."/>
            <person name="Zhao P."/>
            <person name="Tang R."/>
            <person name="Li X."/>
            <person name="Hao Y."/>
            <person name="Zhou Z."/>
            <person name="Zhan Y."/>
            <person name="Yu H."/>
            <person name="Teng C."/>
            <person name="Yan Y."/>
            <person name="Ping S."/>
            <person name="Wang Y."/>
            <person name="Lin M."/>
        </authorList>
    </citation>
    <scope>NUCLEOTIDE SEQUENCE [LARGE SCALE GENOMIC DNA]</scope>
    <source>
        <strain evidence="2">DSM 21396 / JCM 16679 / CGMCC 1.7299 / I-0</strain>
        <plasmid evidence="1">P5</plasmid>
    </source>
</reference>
<keyword evidence="2" id="KW-1185">Reference proteome</keyword>
<organism evidence="1 2">
    <name type="scientific">Deinococcus gobiensis (strain DSM 21396 / JCM 16679 / CGMCC 1.7299 / I-0)</name>
    <dbReference type="NCBI Taxonomy" id="745776"/>
    <lineage>
        <taxon>Bacteria</taxon>
        <taxon>Thermotogati</taxon>
        <taxon>Deinococcota</taxon>
        <taxon>Deinococci</taxon>
        <taxon>Deinococcales</taxon>
        <taxon>Deinococcaceae</taxon>
        <taxon>Deinococcus</taxon>
    </lineage>
</organism>
<proteinExistence type="predicted"/>
<accession>H8H3V9</accession>
<keyword evidence="1" id="KW-0614">Plasmid</keyword>
<name>H8H3V9_DEIGI</name>
<dbReference type="KEGG" id="dgo:DGo_PE0062"/>
<dbReference type="HOGENOM" id="CLU_3268934_0_0_0"/>
<evidence type="ECO:0000313" key="1">
    <source>
        <dbReference type="EMBL" id="AFD28206.1"/>
    </source>
</evidence>
<dbReference type="RefSeq" id="WP_014695848.1">
    <property type="nucleotide sequence ID" value="NC_017806.1"/>
</dbReference>